<dbReference type="Pfam" id="PF09781">
    <property type="entry name" value="NDUF_B5"/>
    <property type="match status" value="1"/>
</dbReference>
<reference evidence="18" key="1">
    <citation type="journal article" date="2023" name="PLoS Negl. Trop. Dis.">
        <title>A genome sequence for Biomphalaria pfeifferi, the major vector snail for the human-infecting parasite Schistosoma mansoni.</title>
        <authorList>
            <person name="Bu L."/>
            <person name="Lu L."/>
            <person name="Laidemitt M.R."/>
            <person name="Zhang S.M."/>
            <person name="Mutuku M."/>
            <person name="Mkoji G."/>
            <person name="Steinauer M."/>
            <person name="Loker E.S."/>
        </authorList>
    </citation>
    <scope>NUCLEOTIDE SEQUENCE</scope>
    <source>
        <strain evidence="18">KasaAsao</strain>
    </source>
</reference>
<keyword evidence="9" id="KW-0999">Mitochondrion inner membrane</keyword>
<evidence type="ECO:0000256" key="5">
    <source>
        <dbReference type="ARBA" id="ARBA00015175"/>
    </source>
</evidence>
<evidence type="ECO:0000256" key="7">
    <source>
        <dbReference type="ARBA" id="ARBA00022660"/>
    </source>
</evidence>
<evidence type="ECO:0000256" key="16">
    <source>
        <dbReference type="ARBA" id="ARBA00032550"/>
    </source>
</evidence>
<keyword evidence="8 17" id="KW-0812">Transmembrane</keyword>
<keyword evidence="12 17" id="KW-1133">Transmembrane helix</keyword>
<evidence type="ECO:0000256" key="3">
    <source>
        <dbReference type="ARBA" id="ARBA00007152"/>
    </source>
</evidence>
<keyword evidence="11" id="KW-0249">Electron transport</keyword>
<keyword evidence="6" id="KW-0813">Transport</keyword>
<keyword evidence="13" id="KW-0496">Mitochondrion</keyword>
<evidence type="ECO:0000256" key="13">
    <source>
        <dbReference type="ARBA" id="ARBA00023128"/>
    </source>
</evidence>
<evidence type="ECO:0000256" key="4">
    <source>
        <dbReference type="ARBA" id="ARBA00011533"/>
    </source>
</evidence>
<organism evidence="18 19">
    <name type="scientific">Biomphalaria pfeifferi</name>
    <name type="common">Bloodfluke planorb</name>
    <name type="synonym">Freshwater snail</name>
    <dbReference type="NCBI Taxonomy" id="112525"/>
    <lineage>
        <taxon>Eukaryota</taxon>
        <taxon>Metazoa</taxon>
        <taxon>Spiralia</taxon>
        <taxon>Lophotrochozoa</taxon>
        <taxon>Mollusca</taxon>
        <taxon>Gastropoda</taxon>
        <taxon>Heterobranchia</taxon>
        <taxon>Euthyneura</taxon>
        <taxon>Panpulmonata</taxon>
        <taxon>Hygrophila</taxon>
        <taxon>Lymnaeoidea</taxon>
        <taxon>Planorbidae</taxon>
        <taxon>Biomphalaria</taxon>
    </lineage>
</organism>
<comment type="caution">
    <text evidence="18">The sequence shown here is derived from an EMBL/GenBank/DDBJ whole genome shotgun (WGS) entry which is preliminary data.</text>
</comment>
<sequence length="148" mass="17655">MKDDLHFYLMLGLLPMAALITYVNIFVGPAELSDIPEGYEPKEWEYHRSPIKRWFANYIYEEPQKEYEKTLYWIHYWSEKKYWNNLGRKVKQLMENRLDYKGWYWVNADQMSGAVIIISPDKSSFTLDKSSVHTGQIFQMTLTSQSPP</sequence>
<evidence type="ECO:0000256" key="14">
    <source>
        <dbReference type="ARBA" id="ARBA00023136"/>
    </source>
</evidence>
<evidence type="ECO:0000256" key="1">
    <source>
        <dbReference type="ARBA" id="ARBA00003195"/>
    </source>
</evidence>
<comment type="subcellular location">
    <subcellularLocation>
        <location evidence="2">Mitochondrion inner membrane</location>
        <topology evidence="2">Single-pass membrane protein</topology>
    </subcellularLocation>
</comment>
<accession>A0AAD8FFW4</accession>
<comment type="function">
    <text evidence="1">Accessory subunit of the mitochondrial membrane respiratory chain NADH dehydrogenase (Complex I), that is believed not to be involved in catalysis. Complex I functions in the transfer of electrons from NADH to the respiratory chain. The immediate electron acceptor for the enzyme is believed to be ubiquinone.</text>
</comment>
<dbReference type="GO" id="GO:0005743">
    <property type="term" value="C:mitochondrial inner membrane"/>
    <property type="evidence" value="ECO:0007669"/>
    <property type="project" value="UniProtKB-SubCell"/>
</dbReference>
<evidence type="ECO:0000256" key="15">
    <source>
        <dbReference type="ARBA" id="ARBA00032395"/>
    </source>
</evidence>
<keyword evidence="10" id="KW-0809">Transit peptide</keyword>
<evidence type="ECO:0000256" key="12">
    <source>
        <dbReference type="ARBA" id="ARBA00022989"/>
    </source>
</evidence>
<keyword evidence="7" id="KW-0679">Respiratory chain</keyword>
<keyword evidence="19" id="KW-1185">Reference proteome</keyword>
<evidence type="ECO:0000313" key="18">
    <source>
        <dbReference type="EMBL" id="KAK0062900.1"/>
    </source>
</evidence>
<reference evidence="18" key="2">
    <citation type="submission" date="2023-04" db="EMBL/GenBank/DDBJ databases">
        <authorList>
            <person name="Bu L."/>
            <person name="Lu L."/>
            <person name="Laidemitt M.R."/>
            <person name="Zhang S.M."/>
            <person name="Mutuku M."/>
            <person name="Mkoji G."/>
            <person name="Steinauer M."/>
            <person name="Loker E.S."/>
        </authorList>
    </citation>
    <scope>NUCLEOTIDE SEQUENCE</scope>
    <source>
        <strain evidence="18">KasaAsao</strain>
        <tissue evidence="18">Whole Snail</tissue>
    </source>
</reference>
<feature type="transmembrane region" description="Helical" evidence="17">
    <location>
        <begin position="7"/>
        <end position="27"/>
    </location>
</feature>
<dbReference type="EMBL" id="JASAOG010000023">
    <property type="protein sequence ID" value="KAK0062900.1"/>
    <property type="molecule type" value="Genomic_DNA"/>
</dbReference>
<dbReference type="PANTHER" id="PTHR13178">
    <property type="entry name" value="NADH-UBIQUINONE OXIDOREDUCTASE SGDH SUBUNIT"/>
    <property type="match status" value="1"/>
</dbReference>
<name>A0AAD8FFW4_BIOPF</name>
<evidence type="ECO:0000256" key="6">
    <source>
        <dbReference type="ARBA" id="ARBA00022448"/>
    </source>
</evidence>
<comment type="subunit">
    <text evidence="4">Complex I is composed of 45 different subunits.</text>
</comment>
<dbReference type="AlphaFoldDB" id="A0AAD8FFW4"/>
<dbReference type="InterPro" id="IPR019173">
    <property type="entry name" value="NADH_UbQ_OxRdtase_B5_su"/>
</dbReference>
<dbReference type="Proteomes" id="UP001233172">
    <property type="component" value="Unassembled WGS sequence"/>
</dbReference>
<comment type="similarity">
    <text evidence="3">Belongs to the complex I NDUFB5 subunit family.</text>
</comment>
<evidence type="ECO:0000256" key="10">
    <source>
        <dbReference type="ARBA" id="ARBA00022946"/>
    </source>
</evidence>
<keyword evidence="14 17" id="KW-0472">Membrane</keyword>
<evidence type="ECO:0000256" key="17">
    <source>
        <dbReference type="SAM" id="Phobius"/>
    </source>
</evidence>
<evidence type="ECO:0000256" key="11">
    <source>
        <dbReference type="ARBA" id="ARBA00022982"/>
    </source>
</evidence>
<proteinExistence type="inferred from homology"/>
<evidence type="ECO:0000256" key="8">
    <source>
        <dbReference type="ARBA" id="ARBA00022692"/>
    </source>
</evidence>
<evidence type="ECO:0000256" key="2">
    <source>
        <dbReference type="ARBA" id="ARBA00004434"/>
    </source>
</evidence>
<gene>
    <name evidence="18" type="ORF">Bpfe_007620</name>
</gene>
<evidence type="ECO:0000256" key="9">
    <source>
        <dbReference type="ARBA" id="ARBA00022792"/>
    </source>
</evidence>
<evidence type="ECO:0000313" key="19">
    <source>
        <dbReference type="Proteomes" id="UP001233172"/>
    </source>
</evidence>
<protein>
    <recommendedName>
        <fullName evidence="5">NADH dehydrogenase [ubiquinone] 1 beta subcomplex subunit 5, mitochondrial</fullName>
    </recommendedName>
    <alternativeName>
        <fullName evidence="16">Complex I-SGDH</fullName>
    </alternativeName>
    <alternativeName>
        <fullName evidence="15">NADH-ubiquinone oxidoreductase SGDH subunit</fullName>
    </alternativeName>
</protein>
<dbReference type="PANTHER" id="PTHR13178:SF0">
    <property type="entry name" value="NADH DEHYDROGENASE [UBIQUINONE] 1 BETA SUBCOMPLEX SUBUNIT 5, MITOCHONDRIAL"/>
    <property type="match status" value="1"/>
</dbReference>